<feature type="region of interest" description="Disordered" evidence="5">
    <location>
        <begin position="27"/>
        <end position="116"/>
    </location>
</feature>
<keyword evidence="7" id="KW-1185">Reference proteome</keyword>
<dbReference type="PANTHER" id="PTHR22607">
    <property type="entry name" value="DELETED IN ORAL CANCER 1/CDK2-ASSOCIATED PROTEIN 1"/>
    <property type="match status" value="1"/>
</dbReference>
<dbReference type="VEuPathDB" id="VectorBase:ACON002837"/>
<evidence type="ECO:0000256" key="5">
    <source>
        <dbReference type="SAM" id="MobiDB-lite"/>
    </source>
</evidence>
<feature type="compositionally biased region" description="Basic residues" evidence="5">
    <location>
        <begin position="60"/>
        <end position="72"/>
    </location>
</feature>
<dbReference type="VEuPathDB" id="VectorBase:ACMO_003261"/>
<dbReference type="PANTHER" id="PTHR22607:SF3">
    <property type="entry name" value="CDK2-ASSOCIATED PROTEIN 1, ISOFORM B"/>
    <property type="match status" value="1"/>
</dbReference>
<evidence type="ECO:0000313" key="6">
    <source>
        <dbReference type="EnsemblMetazoa" id="ACON002837-PA"/>
    </source>
</evidence>
<evidence type="ECO:0000313" key="7">
    <source>
        <dbReference type="Proteomes" id="UP001105220"/>
    </source>
</evidence>
<comment type="subcellular location">
    <subcellularLocation>
        <location evidence="1">Nucleus</location>
    </subcellularLocation>
</comment>
<dbReference type="EnsemblMetazoa" id="ACON002837-RA">
    <property type="protein sequence ID" value="ACON002837-PA"/>
    <property type="gene ID" value="ACON002837"/>
</dbReference>
<feature type="compositionally biased region" description="Low complexity" evidence="5">
    <location>
        <begin position="92"/>
        <end position="116"/>
    </location>
</feature>
<sequence>MDYVDIQAVESKLTDVTVTPIPMIKNAHTNHSTGGGGSSSSNYGANHTANITITPQVNHRNSHNNSNHHHHSSVSGAVNDGSSGALALTVGSNHSNSNNNNANSSSSNNNSNNSSAANLVAPVTTFNQFPNNAGLSKYAQLLMVIEEMGRDLRPTYSGSRNSAERLKRLIVHARILVRECLVETERSARQ</sequence>
<protein>
    <submittedName>
        <fullName evidence="6">Cyclin-dependent kinase 2-associated protein</fullName>
    </submittedName>
</protein>
<evidence type="ECO:0000256" key="1">
    <source>
        <dbReference type="ARBA" id="ARBA00004123"/>
    </source>
</evidence>
<dbReference type="AlphaFoldDB" id="A0A6E8V5N4"/>
<dbReference type="GO" id="GO:0005634">
    <property type="term" value="C:nucleus"/>
    <property type="evidence" value="ECO:0007669"/>
    <property type="project" value="UniProtKB-SubCell"/>
</dbReference>
<evidence type="ECO:0000256" key="2">
    <source>
        <dbReference type="ARBA" id="ARBA00008485"/>
    </source>
</evidence>
<reference key="1">
    <citation type="journal article" date="2019" name="Genes (Basel)">
        <title>A High-Quality De novo Genome Assembly from a Single Mosquito Using PacBio Sequencing.</title>
        <authorList>
            <person name="Kingan S.B."/>
            <person name="Heaton H."/>
            <person name="Cudini J."/>
            <person name="Lambert C.C."/>
            <person name="Baybayan P."/>
            <person name="Galvin B.D."/>
            <person name="Durbin R."/>
            <person name="Korlach J."/>
            <person name="Lawniczak M.K.N."/>
        </authorList>
    </citation>
    <scope>NUCLEOTIDE SEQUENCE [LARGE SCALE GENOMIC DNA]</scope>
    <source>
        <strain>Mali-NIH</strain>
    </source>
</reference>
<keyword evidence="4" id="KW-0539">Nucleus</keyword>
<evidence type="ECO:0000256" key="3">
    <source>
        <dbReference type="ARBA" id="ARBA00022553"/>
    </source>
</evidence>
<name>A0A6E8V5N4_ANOCL</name>
<dbReference type="Proteomes" id="UP001105220">
    <property type="component" value="Unplaced"/>
</dbReference>
<dbReference type="Pfam" id="PF09806">
    <property type="entry name" value="CDK2AP"/>
    <property type="match status" value="2"/>
</dbReference>
<feature type="compositionally biased region" description="Polar residues" evidence="5">
    <location>
        <begin position="47"/>
        <end position="56"/>
    </location>
</feature>
<evidence type="ECO:0000256" key="4">
    <source>
        <dbReference type="ARBA" id="ARBA00023242"/>
    </source>
</evidence>
<keyword evidence="3" id="KW-0597">Phosphoprotein</keyword>
<dbReference type="VEuPathDB" id="VectorBase:ACON2_030324"/>
<proteinExistence type="inferred from homology"/>
<dbReference type="GO" id="GO:0005737">
    <property type="term" value="C:cytoplasm"/>
    <property type="evidence" value="ECO:0007669"/>
    <property type="project" value="TreeGrafter"/>
</dbReference>
<comment type="similarity">
    <text evidence="2">Belongs to the CDK2AP family.</text>
</comment>
<dbReference type="InterPro" id="IPR017266">
    <property type="entry name" value="DOC_1/2"/>
</dbReference>
<accession>A0A6E8V5N4</accession>
<organism evidence="6 7">
    <name type="scientific">Anopheles coluzzii</name>
    <name type="common">African malaria mosquito</name>
    <dbReference type="NCBI Taxonomy" id="1518534"/>
    <lineage>
        <taxon>Eukaryota</taxon>
        <taxon>Metazoa</taxon>
        <taxon>Ecdysozoa</taxon>
        <taxon>Arthropoda</taxon>
        <taxon>Hexapoda</taxon>
        <taxon>Insecta</taxon>
        <taxon>Pterygota</taxon>
        <taxon>Neoptera</taxon>
        <taxon>Endopterygota</taxon>
        <taxon>Diptera</taxon>
        <taxon>Nematocera</taxon>
        <taxon>Culicoidea</taxon>
        <taxon>Culicidae</taxon>
        <taxon>Anophelinae</taxon>
        <taxon>Anopheles</taxon>
    </lineage>
</organism>
<reference evidence="6" key="2">
    <citation type="submission" date="2020-05" db="UniProtKB">
        <authorList>
            <consortium name="EnsemblMetazoa"/>
        </authorList>
    </citation>
    <scope>IDENTIFICATION</scope>
    <source>
        <strain evidence="6">Ngousso</strain>
    </source>
</reference>
<dbReference type="Gene3D" id="6.10.140.1300">
    <property type="match status" value="1"/>
</dbReference>